<dbReference type="eggNOG" id="COG1524">
    <property type="taxonomic scope" value="Bacteria"/>
</dbReference>
<proteinExistence type="predicted"/>
<dbReference type="SUPFAM" id="SSF50923">
    <property type="entry name" value="Hemopexin-like domain"/>
    <property type="match status" value="1"/>
</dbReference>
<protein>
    <recommendedName>
        <fullName evidence="4">Metalloenzyme domain-containing protein</fullName>
    </recommendedName>
</protein>
<dbReference type="GO" id="GO:0016787">
    <property type="term" value="F:hydrolase activity"/>
    <property type="evidence" value="ECO:0007669"/>
    <property type="project" value="UniProtKB-ARBA"/>
</dbReference>
<evidence type="ECO:0000256" key="1">
    <source>
        <dbReference type="SAM" id="SignalP"/>
    </source>
</evidence>
<dbReference type="SUPFAM" id="SSF53649">
    <property type="entry name" value="Alkaline phosphatase-like"/>
    <property type="match status" value="1"/>
</dbReference>
<dbReference type="Proteomes" id="UP000016570">
    <property type="component" value="Unassembled WGS sequence"/>
</dbReference>
<sequence>MKTTLLGLALAGLSLSLHAADNKVLLIGIDGLQYEKLAGVDTPAFDRLNITKAYTGGIAGTSTEQLTKSGPGWATILTGMWVDRHQVTNNDSGLANSDVKSVYRYIAEANPQADISSFSTWAPIHTQFFSNDLELMTRYTSGGTDDSNLQQTLTTLSSQDPDFIFLHLDEPDEVGHSQCFGSAYNASIKAADQRLGQLLDAVEQREQQGEDWLVLVTTDHGRTPVTGCGHGNQTSQEKTIFIATNQSLNTEFSQVTQNPVNTDFGGLYGYAAQTAITPTIVRFLAADTGTQTDFASTPMVGEPGVRKLMYYNGAFSWVNGSSAEVEVYRNNTLVDTLNNGETQWQDPAAPQGINHYRFMQNDVSVSYQISQLDLTAAHQWHNAKSYFFGQSGRYWRYDTVLDKTDSGYPTPVTDYNWPGLADYKQLIDAAFYKDANTVYYFLSDGRYLSYDVQADRVRDGYPKAVSDNDWPGLAPYADRIQAALKWQGERVYFFLRDGTYLRYNLSENRVDSGYPKPVNDSTWPGLGAYAGKITAALKWNDARAYFFVEGNQYLRYSISADQVDAGYPKPINSSTWPGLQ</sequence>
<dbReference type="Gene3D" id="3.40.720.10">
    <property type="entry name" value="Alkaline Phosphatase, subunit A"/>
    <property type="match status" value="1"/>
</dbReference>
<dbReference type="Pfam" id="PF01663">
    <property type="entry name" value="Phosphodiest"/>
    <property type="match status" value="1"/>
</dbReference>
<dbReference type="PANTHER" id="PTHR10151:SF120">
    <property type="entry name" value="BIS(5'-ADENOSYL)-TRIPHOSPHATASE"/>
    <property type="match status" value="1"/>
</dbReference>
<dbReference type="RefSeq" id="WP_021703969.1">
    <property type="nucleotide sequence ID" value="NZ_BATJ01000002.1"/>
</dbReference>
<dbReference type="InterPro" id="IPR018487">
    <property type="entry name" value="Hemopexin-like_repeat"/>
</dbReference>
<dbReference type="Gene3D" id="2.110.10.10">
    <property type="entry name" value="Hemopexin-like domain"/>
    <property type="match status" value="2"/>
</dbReference>
<gene>
    <name evidence="2" type="ORF">VPR01S_02_02290</name>
</gene>
<feature type="chain" id="PRO_5004638738" description="Metalloenzyme domain-containing protein" evidence="1">
    <location>
        <begin position="20"/>
        <end position="580"/>
    </location>
</feature>
<comment type="caution">
    <text evidence="2">The sequence shown here is derived from an EMBL/GenBank/DDBJ whole genome shotgun (WGS) entry which is preliminary data.</text>
</comment>
<dbReference type="InterPro" id="IPR002591">
    <property type="entry name" value="Phosphodiest/P_Trfase"/>
</dbReference>
<reference evidence="2 3" key="1">
    <citation type="submission" date="2013-09" db="EMBL/GenBank/DDBJ databases">
        <title>Whole genome shotgun sequence of Vibrio proteolyticus NBRC 13287.</title>
        <authorList>
            <person name="Isaki S."/>
            <person name="Hosoyama A."/>
            <person name="Numata M."/>
            <person name="Hashimoto M."/>
            <person name="Hosoyama Y."/>
            <person name="Tsuchikane K."/>
            <person name="Noguchi M."/>
            <person name="Hirakata S."/>
            <person name="Ichikawa N."/>
            <person name="Ohji S."/>
            <person name="Yamazoe A."/>
            <person name="Fujita N."/>
        </authorList>
    </citation>
    <scope>NUCLEOTIDE SEQUENCE [LARGE SCALE GENOMIC DNA]</scope>
    <source>
        <strain evidence="2 3">NBRC 13287</strain>
    </source>
</reference>
<dbReference type="Pfam" id="PF00045">
    <property type="entry name" value="Hemopexin"/>
    <property type="match status" value="3"/>
</dbReference>
<feature type="signal peptide" evidence="1">
    <location>
        <begin position="1"/>
        <end position="19"/>
    </location>
</feature>
<dbReference type="STRING" id="1219065.VPR01S_02_02290"/>
<dbReference type="PANTHER" id="PTHR10151">
    <property type="entry name" value="ECTONUCLEOTIDE PYROPHOSPHATASE/PHOSPHODIESTERASE"/>
    <property type="match status" value="1"/>
</dbReference>
<evidence type="ECO:0000313" key="3">
    <source>
        <dbReference type="Proteomes" id="UP000016570"/>
    </source>
</evidence>
<keyword evidence="3" id="KW-1185">Reference proteome</keyword>
<dbReference type="PROSITE" id="PS51642">
    <property type="entry name" value="HEMOPEXIN_2"/>
    <property type="match status" value="3"/>
</dbReference>
<evidence type="ECO:0000313" key="2">
    <source>
        <dbReference type="EMBL" id="GAD65978.1"/>
    </source>
</evidence>
<organism evidence="2 3">
    <name type="scientific">Vibrio proteolyticus NBRC 13287</name>
    <dbReference type="NCBI Taxonomy" id="1219065"/>
    <lineage>
        <taxon>Bacteria</taxon>
        <taxon>Pseudomonadati</taxon>
        <taxon>Pseudomonadota</taxon>
        <taxon>Gammaproteobacteria</taxon>
        <taxon>Vibrionales</taxon>
        <taxon>Vibrionaceae</taxon>
        <taxon>Vibrio</taxon>
    </lineage>
</organism>
<dbReference type="InterPro" id="IPR017850">
    <property type="entry name" value="Alkaline_phosphatase_core_sf"/>
</dbReference>
<dbReference type="EMBL" id="BATJ01000002">
    <property type="protein sequence ID" value="GAD65978.1"/>
    <property type="molecule type" value="Genomic_DNA"/>
</dbReference>
<evidence type="ECO:0008006" key="4">
    <source>
        <dbReference type="Google" id="ProtNLM"/>
    </source>
</evidence>
<accession>U3BH03</accession>
<dbReference type="AlphaFoldDB" id="U3BH03"/>
<keyword evidence="1" id="KW-0732">Signal</keyword>
<dbReference type="SMART" id="SM00120">
    <property type="entry name" value="HX"/>
    <property type="match status" value="4"/>
</dbReference>
<dbReference type="InterPro" id="IPR036375">
    <property type="entry name" value="Hemopexin-like_dom_sf"/>
</dbReference>
<name>U3BH03_VIBPR</name>